<evidence type="ECO:0000313" key="4">
    <source>
        <dbReference type="Proteomes" id="UP000027665"/>
    </source>
</evidence>
<feature type="compositionally biased region" description="Basic and acidic residues" evidence="2">
    <location>
        <begin position="145"/>
        <end position="158"/>
    </location>
</feature>
<accession>A0A073J3I8</accession>
<dbReference type="STRING" id="2754.EH55_04660"/>
<dbReference type="Gene3D" id="3.10.20.300">
    <property type="entry name" value="mk0293 like domain"/>
    <property type="match status" value="1"/>
</dbReference>
<gene>
    <name evidence="3" type="ORF">EH55_04660</name>
</gene>
<keyword evidence="4" id="KW-1185">Reference proteome</keyword>
<dbReference type="Gene3D" id="3.30.70.1380">
    <property type="entry name" value="Transcriptional regulatory protein pf0864 domain like"/>
    <property type="match status" value="1"/>
</dbReference>
<evidence type="ECO:0000313" key="3">
    <source>
        <dbReference type="EMBL" id="KEJ92297.1"/>
    </source>
</evidence>
<organism evidence="3 4">
    <name type="scientific">Synergistes jonesii</name>
    <dbReference type="NCBI Taxonomy" id="2754"/>
    <lineage>
        <taxon>Bacteria</taxon>
        <taxon>Thermotogati</taxon>
        <taxon>Synergistota</taxon>
        <taxon>Synergistia</taxon>
        <taxon>Synergistales</taxon>
        <taxon>Synergistaceae</taxon>
        <taxon>Synergistes</taxon>
    </lineage>
</organism>
<dbReference type="EMBL" id="JMKI01000031">
    <property type="protein sequence ID" value="KEJ92297.1"/>
    <property type="molecule type" value="Genomic_DNA"/>
</dbReference>
<dbReference type="InterPro" id="IPR002822">
    <property type="entry name" value="Ni_insertion"/>
</dbReference>
<dbReference type="Pfam" id="PF01969">
    <property type="entry name" value="Ni_insertion"/>
    <property type="match status" value="1"/>
</dbReference>
<feature type="region of interest" description="Disordered" evidence="2">
    <location>
        <begin position="133"/>
        <end position="168"/>
    </location>
</feature>
<dbReference type="PANTHER" id="PTHR36566">
    <property type="entry name" value="NICKEL INSERTION PROTEIN-RELATED"/>
    <property type="match status" value="1"/>
</dbReference>
<protein>
    <submittedName>
        <fullName evidence="3">Uncharacterized protein</fullName>
    </submittedName>
</protein>
<name>A0A073J3I8_9BACT</name>
<dbReference type="PANTHER" id="PTHR36566:SF1">
    <property type="entry name" value="PYRIDINIUM-3,5-BISTHIOCARBOXYLIC ACID MONONUCLEOTIDE NICKEL INSERTION PROTEIN"/>
    <property type="match status" value="1"/>
</dbReference>
<comment type="caution">
    <text evidence="3">The sequence shown here is derived from an EMBL/GenBank/DDBJ whole genome shotgun (WGS) entry which is preliminary data.</text>
</comment>
<dbReference type="GeneID" id="90984849"/>
<dbReference type="Proteomes" id="UP000027665">
    <property type="component" value="Unassembled WGS sequence"/>
</dbReference>
<keyword evidence="1" id="KW-0533">Nickel</keyword>
<evidence type="ECO:0000256" key="1">
    <source>
        <dbReference type="ARBA" id="ARBA00022596"/>
    </source>
</evidence>
<dbReference type="RefSeq" id="WP_051682724.1">
    <property type="nucleotide sequence ID" value="NZ_CAMETI010000025.1"/>
</dbReference>
<sequence>MCGFEGKNGAGASEKALEMCANIDDMTAEDLSAAMDVLLGAGALDVWFEHIQMKKNRPAVKLSLLARPEEKGRMAELMLRHTTTLGVRMREVERATLERRVKNVETRFGPVRFKEGLLGGRVIKSMPEFDDIKKISRETGLPTGEIRKGAEEDEKSQRADAAPPPAGV</sequence>
<dbReference type="eggNOG" id="COG1641">
    <property type="taxonomic scope" value="Bacteria"/>
</dbReference>
<proteinExistence type="predicted"/>
<evidence type="ECO:0000256" key="2">
    <source>
        <dbReference type="SAM" id="MobiDB-lite"/>
    </source>
</evidence>
<reference evidence="3 4" key="1">
    <citation type="submission" date="2014-04" db="EMBL/GenBank/DDBJ databases">
        <title>Draft Genome Sequence of Synergistes jonesii.</title>
        <authorList>
            <person name="Coil D.A."/>
            <person name="Eisen J.A."/>
            <person name="Holland-Moritz H.E."/>
        </authorList>
    </citation>
    <scope>NUCLEOTIDE SEQUENCE [LARGE SCALE GENOMIC DNA]</scope>
    <source>
        <strain evidence="3 4">78-1</strain>
    </source>
</reference>
<dbReference type="AlphaFoldDB" id="A0A073J3I8"/>